<sequence>MEIVEKNVKDGAREYKFDNGAWVKLDIDGEYGSWEYQEDEDDEETYMEGGIWFDGKQIEDYDGCFELPEEVVAALNELGYSLDD</sequence>
<name>A0A1H0H1H2_9BACT</name>
<reference evidence="2" key="1">
    <citation type="submission" date="2016-10" db="EMBL/GenBank/DDBJ databases">
        <authorList>
            <person name="de Groot N.N."/>
        </authorList>
    </citation>
    <scope>NUCLEOTIDE SEQUENCE [LARGE SCALE GENOMIC DNA]</scope>
    <source>
        <strain evidence="2">BP1-145</strain>
    </source>
</reference>
<dbReference type="Proteomes" id="UP000199134">
    <property type="component" value="Unassembled WGS sequence"/>
</dbReference>
<protein>
    <submittedName>
        <fullName evidence="1">Uncharacterized protein</fullName>
    </submittedName>
</protein>
<accession>A0A1H0H1H2</accession>
<evidence type="ECO:0000313" key="2">
    <source>
        <dbReference type="Proteomes" id="UP000199134"/>
    </source>
</evidence>
<dbReference type="EMBL" id="FNIW01000010">
    <property type="protein sequence ID" value="SDO12998.1"/>
    <property type="molecule type" value="Genomic_DNA"/>
</dbReference>
<dbReference type="AlphaFoldDB" id="A0A1H0H1H2"/>
<comment type="caution">
    <text evidence="1">The sequence shown here is derived from an EMBL/GenBank/DDBJ whole genome shotgun (WGS) entry which is preliminary data.</text>
</comment>
<evidence type="ECO:0000313" key="1">
    <source>
        <dbReference type="EMBL" id="SDO12998.1"/>
    </source>
</evidence>
<dbReference type="RefSeq" id="WP_091853573.1">
    <property type="nucleotide sequence ID" value="NZ_FNIW01000010.1"/>
</dbReference>
<proteinExistence type="predicted"/>
<organism evidence="1 2">
    <name type="scientific">Prevotella communis</name>
    <dbReference type="NCBI Taxonomy" id="2913614"/>
    <lineage>
        <taxon>Bacteria</taxon>
        <taxon>Pseudomonadati</taxon>
        <taxon>Bacteroidota</taxon>
        <taxon>Bacteroidia</taxon>
        <taxon>Bacteroidales</taxon>
        <taxon>Prevotellaceae</taxon>
        <taxon>Prevotella</taxon>
    </lineage>
</organism>
<gene>
    <name evidence="1" type="ORF">SAMN04487900_11074</name>
</gene>